<organism evidence="2 3">
    <name type="scientific">Zoarces viviparus</name>
    <name type="common">Viviparous eelpout</name>
    <name type="synonym">Blennius viviparus</name>
    <dbReference type="NCBI Taxonomy" id="48416"/>
    <lineage>
        <taxon>Eukaryota</taxon>
        <taxon>Metazoa</taxon>
        <taxon>Chordata</taxon>
        <taxon>Craniata</taxon>
        <taxon>Vertebrata</taxon>
        <taxon>Euteleostomi</taxon>
        <taxon>Actinopterygii</taxon>
        <taxon>Neopterygii</taxon>
        <taxon>Teleostei</taxon>
        <taxon>Neoteleostei</taxon>
        <taxon>Acanthomorphata</taxon>
        <taxon>Eupercaria</taxon>
        <taxon>Perciformes</taxon>
        <taxon>Cottioidei</taxon>
        <taxon>Zoarcales</taxon>
        <taxon>Zoarcidae</taxon>
        <taxon>Zoarcinae</taxon>
        <taxon>Zoarces</taxon>
    </lineage>
</organism>
<dbReference type="EMBL" id="JBCEZU010000575">
    <property type="protein sequence ID" value="KAK9517302.1"/>
    <property type="molecule type" value="Genomic_DNA"/>
</dbReference>
<proteinExistence type="predicted"/>
<comment type="caution">
    <text evidence="2">The sequence shown here is derived from an EMBL/GenBank/DDBJ whole genome shotgun (WGS) entry which is preliminary data.</text>
</comment>
<dbReference type="PANTHER" id="PTHR33332">
    <property type="entry name" value="REVERSE TRANSCRIPTASE DOMAIN-CONTAINING PROTEIN"/>
    <property type="match status" value="1"/>
</dbReference>
<keyword evidence="3" id="KW-1185">Reference proteome</keyword>
<evidence type="ECO:0000259" key="1">
    <source>
        <dbReference type="Pfam" id="PF00078"/>
    </source>
</evidence>
<accession>A0AAW1E5D1</accession>
<name>A0AAW1E5D1_ZOAVI</name>
<evidence type="ECO:0000313" key="2">
    <source>
        <dbReference type="EMBL" id="KAK9517302.1"/>
    </source>
</evidence>
<feature type="domain" description="Reverse transcriptase" evidence="1">
    <location>
        <begin position="9"/>
        <end position="100"/>
    </location>
</feature>
<dbReference type="InterPro" id="IPR000477">
    <property type="entry name" value="RT_dom"/>
</dbReference>
<gene>
    <name evidence="2" type="ORF">VZT92_025185</name>
</gene>
<dbReference type="Proteomes" id="UP001488805">
    <property type="component" value="Unassembled WGS sequence"/>
</dbReference>
<evidence type="ECO:0000313" key="3">
    <source>
        <dbReference type="Proteomes" id="UP001488805"/>
    </source>
</evidence>
<dbReference type="Pfam" id="PF00078">
    <property type="entry name" value="RVT_1"/>
    <property type="match status" value="1"/>
</dbReference>
<dbReference type="AlphaFoldDB" id="A0AAW1E5D1"/>
<reference evidence="2 3" key="1">
    <citation type="journal article" date="2024" name="Genome Biol. Evol.">
        <title>Chromosome-level genome assembly of the viviparous eelpout Zoarces viviparus.</title>
        <authorList>
            <person name="Fuhrmann N."/>
            <person name="Brasseur M.V."/>
            <person name="Bakowski C.E."/>
            <person name="Podsiadlowski L."/>
            <person name="Prost S."/>
            <person name="Krehenwinkel H."/>
            <person name="Mayer C."/>
        </authorList>
    </citation>
    <scope>NUCLEOTIDE SEQUENCE [LARGE SCALE GENOMIC DNA]</scope>
    <source>
        <strain evidence="2">NO-MEL_2022_Ind0_liver</strain>
    </source>
</reference>
<protein>
    <recommendedName>
        <fullName evidence="1">Reverse transcriptase domain-containing protein</fullName>
    </recommendedName>
</protein>
<sequence>MALHFVLQHLDSSGTYGRILFVDFSSAFDTIIPSLLQDKLSQLHVPDSTCKWITDFLPDRKQHVKLGKHVSASRTISTSSPKGCVCSSLVFSLYMNSCTSSHQSSRSKSLRMTPPSLDPFLVRLQVGDRPSGDLVRA</sequence>